<dbReference type="Proteomes" id="UP001303046">
    <property type="component" value="Unassembled WGS sequence"/>
</dbReference>
<evidence type="ECO:0000313" key="1">
    <source>
        <dbReference type="EMBL" id="KAK6761023.1"/>
    </source>
</evidence>
<organism evidence="1 2">
    <name type="scientific">Necator americanus</name>
    <name type="common">Human hookworm</name>
    <dbReference type="NCBI Taxonomy" id="51031"/>
    <lineage>
        <taxon>Eukaryota</taxon>
        <taxon>Metazoa</taxon>
        <taxon>Ecdysozoa</taxon>
        <taxon>Nematoda</taxon>
        <taxon>Chromadorea</taxon>
        <taxon>Rhabditida</taxon>
        <taxon>Rhabditina</taxon>
        <taxon>Rhabditomorpha</taxon>
        <taxon>Strongyloidea</taxon>
        <taxon>Ancylostomatidae</taxon>
        <taxon>Bunostominae</taxon>
        <taxon>Necator</taxon>
    </lineage>
</organism>
<gene>
    <name evidence="1" type="primary">Necator_chrX.g22350</name>
    <name evidence="1" type="ORF">RB195_022188</name>
</gene>
<comment type="caution">
    <text evidence="1">The sequence shown here is derived from an EMBL/GenBank/DDBJ whole genome shotgun (WGS) entry which is preliminary data.</text>
</comment>
<keyword evidence="2" id="KW-1185">Reference proteome</keyword>
<name>A0ABR1EEK2_NECAM</name>
<sequence>MRVDVGKTQTKGSYLTEYSSRAHVSPRSLPYGSSQSLSATVYPSSYPNVSASPATNFFNAPTGFAPFSSVNPFAATLQSSTRLA</sequence>
<dbReference type="KEGG" id="nai:NECAME_16010"/>
<protein>
    <submittedName>
        <fullName evidence="1">Uncharacterized protein</fullName>
    </submittedName>
</protein>
<evidence type="ECO:0000313" key="2">
    <source>
        <dbReference type="Proteomes" id="UP001303046"/>
    </source>
</evidence>
<accession>A0ABR1EEK2</accession>
<reference evidence="1 2" key="1">
    <citation type="submission" date="2023-08" db="EMBL/GenBank/DDBJ databases">
        <title>A Necator americanus chromosomal reference genome.</title>
        <authorList>
            <person name="Ilik V."/>
            <person name="Petrzelkova K.J."/>
            <person name="Pardy F."/>
            <person name="Fuh T."/>
            <person name="Niatou-Singa F.S."/>
            <person name="Gouil Q."/>
            <person name="Baker L."/>
            <person name="Ritchie M.E."/>
            <person name="Jex A.R."/>
            <person name="Gazzola D."/>
            <person name="Li H."/>
            <person name="Toshio Fujiwara R."/>
            <person name="Zhan B."/>
            <person name="Aroian R.V."/>
            <person name="Pafco B."/>
            <person name="Schwarz E.M."/>
        </authorList>
    </citation>
    <scope>NUCLEOTIDE SEQUENCE [LARGE SCALE GENOMIC DNA]</scope>
    <source>
        <strain evidence="1 2">Aroian</strain>
        <tissue evidence="1">Whole animal</tissue>
    </source>
</reference>
<proteinExistence type="predicted"/>
<dbReference type="EMBL" id="JAVFWL010000006">
    <property type="protein sequence ID" value="KAK6761023.1"/>
    <property type="molecule type" value="Genomic_DNA"/>
</dbReference>
<dbReference type="CTD" id="25356036"/>